<dbReference type="EMBL" id="VTEH01000013">
    <property type="protein sequence ID" value="TYR74165.1"/>
    <property type="molecule type" value="Genomic_DNA"/>
</dbReference>
<keyword evidence="2" id="KW-0808">Transferase</keyword>
<gene>
    <name evidence="2" type="ORF">FZC79_15210</name>
</gene>
<keyword evidence="1" id="KW-1133">Transmembrane helix</keyword>
<organism evidence="2 3">
    <name type="scientific">Rossellomorea vietnamensis</name>
    <dbReference type="NCBI Taxonomy" id="218284"/>
    <lineage>
        <taxon>Bacteria</taxon>
        <taxon>Bacillati</taxon>
        <taxon>Bacillota</taxon>
        <taxon>Bacilli</taxon>
        <taxon>Bacillales</taxon>
        <taxon>Bacillaceae</taxon>
        <taxon>Rossellomorea</taxon>
    </lineage>
</organism>
<evidence type="ECO:0000313" key="2">
    <source>
        <dbReference type="EMBL" id="TYR74165.1"/>
    </source>
</evidence>
<proteinExistence type="predicted"/>
<keyword evidence="2" id="KW-0418">Kinase</keyword>
<dbReference type="Proteomes" id="UP000323317">
    <property type="component" value="Unassembled WGS sequence"/>
</dbReference>
<dbReference type="AlphaFoldDB" id="A0A5D4KBX5"/>
<keyword evidence="1" id="KW-0812">Transmembrane</keyword>
<feature type="transmembrane region" description="Helical" evidence="1">
    <location>
        <begin position="30"/>
        <end position="47"/>
    </location>
</feature>
<comment type="caution">
    <text evidence="2">The sequence shown here is derived from an EMBL/GenBank/DDBJ whole genome shotgun (WGS) entry which is preliminary data.</text>
</comment>
<keyword evidence="1" id="KW-0472">Membrane</keyword>
<sequence length="58" mass="6416">MRLFIAFLFIVVGAVLIGLTIDEISRTSHLLLKFTGVVIFGVGVMIGKKKKGTREFFS</sequence>
<accession>A0A5D4KBX5</accession>
<reference evidence="2 3" key="1">
    <citation type="submission" date="2019-08" db="EMBL/GenBank/DDBJ databases">
        <title>Bacillus genomes from the desert of Cuatro Cienegas, Coahuila.</title>
        <authorList>
            <person name="Olmedo-Alvarez G."/>
        </authorList>
    </citation>
    <scope>NUCLEOTIDE SEQUENCE [LARGE SCALE GENOMIC DNA]</scope>
    <source>
        <strain evidence="2 3">CH40_1T</strain>
    </source>
</reference>
<name>A0A5D4KBX5_9BACI</name>
<evidence type="ECO:0000313" key="3">
    <source>
        <dbReference type="Proteomes" id="UP000323317"/>
    </source>
</evidence>
<dbReference type="RefSeq" id="WP_148947652.1">
    <property type="nucleotide sequence ID" value="NZ_JBNILU010000026.1"/>
</dbReference>
<protein>
    <submittedName>
        <fullName evidence="2">Serine kinase</fullName>
    </submittedName>
</protein>
<evidence type="ECO:0000256" key="1">
    <source>
        <dbReference type="SAM" id="Phobius"/>
    </source>
</evidence>
<dbReference type="GO" id="GO:0016301">
    <property type="term" value="F:kinase activity"/>
    <property type="evidence" value="ECO:0007669"/>
    <property type="project" value="UniProtKB-KW"/>
</dbReference>